<dbReference type="AlphaFoldDB" id="X0RT59"/>
<accession>X0RT59</accession>
<sequence>MLEIIPSPREFSETGGTSDVRTVDLPKECPFDWDVMFELWGESGGYADGTVGSLSFEKADGLGNEEYTFSITQERITIGHSSPAGAYYGFVTLCELMKVHRAAVPCVDITDGPRMPVRAITDDISRGQISTLDDFKSIVKRLSLFKI</sequence>
<keyword evidence="2" id="KW-0326">Glycosidase</keyword>
<dbReference type="GO" id="GO:0016798">
    <property type="term" value="F:hydrolase activity, acting on glycosyl bonds"/>
    <property type="evidence" value="ECO:0007669"/>
    <property type="project" value="UniProtKB-KW"/>
</dbReference>
<feature type="non-terminal residue" evidence="4">
    <location>
        <position position="147"/>
    </location>
</feature>
<name>X0RT59_9ZZZZ</name>
<dbReference type="InterPro" id="IPR015882">
    <property type="entry name" value="HEX_bac_N"/>
</dbReference>
<evidence type="ECO:0000313" key="4">
    <source>
        <dbReference type="EMBL" id="GAF71953.1"/>
    </source>
</evidence>
<dbReference type="Gene3D" id="3.30.379.10">
    <property type="entry name" value="Chitobiase/beta-hexosaminidase domain 2-like"/>
    <property type="match status" value="1"/>
</dbReference>
<evidence type="ECO:0000256" key="1">
    <source>
        <dbReference type="ARBA" id="ARBA00022801"/>
    </source>
</evidence>
<gene>
    <name evidence="4" type="ORF">S01H1_05240</name>
</gene>
<evidence type="ECO:0000256" key="2">
    <source>
        <dbReference type="ARBA" id="ARBA00023295"/>
    </source>
</evidence>
<protein>
    <recommendedName>
        <fullName evidence="3">Beta-hexosaminidase bacterial type N-terminal domain-containing protein</fullName>
    </recommendedName>
</protein>
<reference evidence="4" key="1">
    <citation type="journal article" date="2014" name="Front. Microbiol.">
        <title>High frequency of phylogenetically diverse reductive dehalogenase-homologous genes in deep subseafloor sedimentary metagenomes.</title>
        <authorList>
            <person name="Kawai M."/>
            <person name="Futagami T."/>
            <person name="Toyoda A."/>
            <person name="Takaki Y."/>
            <person name="Nishi S."/>
            <person name="Hori S."/>
            <person name="Arai W."/>
            <person name="Tsubouchi T."/>
            <person name="Morono Y."/>
            <person name="Uchiyama I."/>
            <person name="Ito T."/>
            <person name="Fujiyama A."/>
            <person name="Inagaki F."/>
            <person name="Takami H."/>
        </authorList>
    </citation>
    <scope>NUCLEOTIDE SEQUENCE</scope>
    <source>
        <strain evidence="4">Expedition CK06-06</strain>
    </source>
</reference>
<comment type="caution">
    <text evidence="4">The sequence shown here is derived from an EMBL/GenBank/DDBJ whole genome shotgun (WGS) entry which is preliminary data.</text>
</comment>
<dbReference type="Pfam" id="PF02838">
    <property type="entry name" value="Glyco_hydro_20b"/>
    <property type="match status" value="1"/>
</dbReference>
<proteinExistence type="predicted"/>
<dbReference type="InterPro" id="IPR029018">
    <property type="entry name" value="Hex-like_dom2"/>
</dbReference>
<dbReference type="EMBL" id="BARS01002730">
    <property type="protein sequence ID" value="GAF71953.1"/>
    <property type="molecule type" value="Genomic_DNA"/>
</dbReference>
<feature type="domain" description="Beta-hexosaminidase bacterial type N-terminal" evidence="3">
    <location>
        <begin position="54"/>
        <end position="111"/>
    </location>
</feature>
<organism evidence="4">
    <name type="scientific">marine sediment metagenome</name>
    <dbReference type="NCBI Taxonomy" id="412755"/>
    <lineage>
        <taxon>unclassified sequences</taxon>
        <taxon>metagenomes</taxon>
        <taxon>ecological metagenomes</taxon>
    </lineage>
</organism>
<keyword evidence="1" id="KW-0378">Hydrolase</keyword>
<evidence type="ECO:0000259" key="3">
    <source>
        <dbReference type="Pfam" id="PF02838"/>
    </source>
</evidence>
<dbReference type="SUPFAM" id="SSF55545">
    <property type="entry name" value="beta-N-acetylhexosaminidase-like domain"/>
    <property type="match status" value="1"/>
</dbReference>